<evidence type="ECO:0000313" key="1">
    <source>
        <dbReference type="EMBL" id="MET1256371.1"/>
    </source>
</evidence>
<keyword evidence="2" id="KW-1185">Reference proteome</keyword>
<reference evidence="1 2" key="1">
    <citation type="submission" date="2024-06" db="EMBL/GenBank/DDBJ databases">
        <authorList>
            <person name="Li F."/>
        </authorList>
    </citation>
    <scope>NUCLEOTIDE SEQUENCE [LARGE SCALE GENOMIC DNA]</scope>
    <source>
        <strain evidence="1 2">GXAS 311</strain>
    </source>
</reference>
<evidence type="ECO:0000313" key="2">
    <source>
        <dbReference type="Proteomes" id="UP001548189"/>
    </source>
</evidence>
<name>A0ABV2BWP9_9GAMM</name>
<proteinExistence type="predicted"/>
<dbReference type="EMBL" id="JBEVCJ010000020">
    <property type="protein sequence ID" value="MET1256371.1"/>
    <property type="molecule type" value="Genomic_DNA"/>
</dbReference>
<dbReference type="InterPro" id="IPR032721">
    <property type="entry name" value="Toxin-deaminase"/>
</dbReference>
<gene>
    <name evidence="1" type="ORF">ABVT43_14620</name>
</gene>
<organism evidence="1 2">
    <name type="scientific">Aliikangiella maris</name>
    <dbReference type="NCBI Taxonomy" id="3162458"/>
    <lineage>
        <taxon>Bacteria</taxon>
        <taxon>Pseudomonadati</taxon>
        <taxon>Pseudomonadota</taxon>
        <taxon>Gammaproteobacteria</taxon>
        <taxon>Oceanospirillales</taxon>
        <taxon>Pleioneaceae</taxon>
        <taxon>Aliikangiella</taxon>
    </lineage>
</organism>
<protein>
    <submittedName>
        <fullName evidence="1">Deaminase domain-containing protein</fullName>
    </submittedName>
</protein>
<dbReference type="Proteomes" id="UP001548189">
    <property type="component" value="Unassembled WGS sequence"/>
</dbReference>
<comment type="caution">
    <text evidence="1">The sequence shown here is derived from an EMBL/GenBank/DDBJ whole genome shotgun (WGS) entry which is preliminary data.</text>
</comment>
<accession>A0ABV2BWP9</accession>
<sequence>MSNSTNPEIREALLNRSLELRGQLTSKLKREGNFGVAQIDIDGLPSELKAHSKINFVGDKGADKGFVLLKPQDEWAFIPKKINSSGYIDDAGYLRHADTEFKLLEDIAARLGNNTQASGRVNLFTERLACQSCGDVILDFRSRYPNVQLNVFSRDFD</sequence>
<dbReference type="Pfam" id="PF14424">
    <property type="entry name" value="Toxin-deaminase"/>
    <property type="match status" value="1"/>
</dbReference>